<dbReference type="EMBL" id="CP008953">
    <property type="protein sequence ID" value="AIG77264.1"/>
    <property type="molecule type" value="Genomic_DNA"/>
</dbReference>
<evidence type="ECO:0000313" key="10">
    <source>
        <dbReference type="EMBL" id="AIG77264.1"/>
    </source>
</evidence>
<dbReference type="Pfam" id="PF07690">
    <property type="entry name" value="MFS_1"/>
    <property type="match status" value="1"/>
</dbReference>
<evidence type="ECO:0000256" key="2">
    <source>
        <dbReference type="ARBA" id="ARBA00022448"/>
    </source>
</evidence>
<feature type="domain" description="Major facilitator superfamily (MFS) profile" evidence="9">
    <location>
        <begin position="21"/>
        <end position="433"/>
    </location>
</feature>
<feature type="transmembrane region" description="Helical" evidence="8">
    <location>
        <begin position="289"/>
        <end position="308"/>
    </location>
</feature>
<dbReference type="InterPro" id="IPR036259">
    <property type="entry name" value="MFS_trans_sf"/>
</dbReference>
<keyword evidence="5 8" id="KW-0472">Membrane</keyword>
<evidence type="ECO:0000256" key="5">
    <source>
        <dbReference type="ARBA" id="ARBA00023136"/>
    </source>
</evidence>
<feature type="transmembrane region" description="Helical" evidence="8">
    <location>
        <begin position="17"/>
        <end position="34"/>
    </location>
</feature>
<dbReference type="FunFam" id="1.20.1250.20:FF:000018">
    <property type="entry name" value="MFS transporter permease"/>
    <property type="match status" value="1"/>
</dbReference>
<gene>
    <name evidence="10" type="primary">ttuB</name>
    <name evidence="10" type="ORF">AJAP_22030</name>
</gene>
<evidence type="ECO:0000256" key="4">
    <source>
        <dbReference type="ARBA" id="ARBA00022989"/>
    </source>
</evidence>
<dbReference type="CDD" id="cd17319">
    <property type="entry name" value="MFS_ExuT_GudP_like"/>
    <property type="match status" value="1"/>
</dbReference>
<evidence type="ECO:0000256" key="7">
    <source>
        <dbReference type="ARBA" id="ARBA00074139"/>
    </source>
</evidence>
<feature type="transmembrane region" description="Helical" evidence="8">
    <location>
        <begin position="180"/>
        <end position="203"/>
    </location>
</feature>
<dbReference type="RefSeq" id="WP_038514727.1">
    <property type="nucleotide sequence ID" value="NZ_CP008953.1"/>
</dbReference>
<dbReference type="GO" id="GO:0022857">
    <property type="term" value="F:transmembrane transporter activity"/>
    <property type="evidence" value="ECO:0007669"/>
    <property type="project" value="InterPro"/>
</dbReference>
<dbReference type="eggNOG" id="COG2271">
    <property type="taxonomic scope" value="Bacteria"/>
</dbReference>
<evidence type="ECO:0000256" key="1">
    <source>
        <dbReference type="ARBA" id="ARBA00004651"/>
    </source>
</evidence>
<evidence type="ECO:0000256" key="6">
    <source>
        <dbReference type="ARBA" id="ARBA00058119"/>
    </source>
</evidence>
<dbReference type="HOGENOM" id="CLU_001265_0_0_11"/>
<dbReference type="AlphaFoldDB" id="A0A075UXY5"/>
<dbReference type="InterPro" id="IPR011701">
    <property type="entry name" value="MFS"/>
</dbReference>
<feature type="transmembrane region" description="Helical" evidence="8">
    <location>
        <begin position="409"/>
        <end position="428"/>
    </location>
</feature>
<dbReference type="PROSITE" id="PS50850">
    <property type="entry name" value="MFS"/>
    <property type="match status" value="1"/>
</dbReference>
<feature type="transmembrane region" description="Helical" evidence="8">
    <location>
        <begin position="111"/>
        <end position="133"/>
    </location>
</feature>
<dbReference type="FunFam" id="1.20.1250.20:FF:000126">
    <property type="entry name" value="MFS transporter permease"/>
    <property type="match status" value="1"/>
</dbReference>
<feature type="transmembrane region" description="Helical" evidence="8">
    <location>
        <begin position="248"/>
        <end position="269"/>
    </location>
</feature>
<dbReference type="GO" id="GO:0005886">
    <property type="term" value="C:plasma membrane"/>
    <property type="evidence" value="ECO:0007669"/>
    <property type="project" value="UniProtKB-SubCell"/>
</dbReference>
<dbReference type="Proteomes" id="UP000028492">
    <property type="component" value="Chromosome"/>
</dbReference>
<dbReference type="KEGG" id="aja:AJAP_22030"/>
<keyword evidence="2" id="KW-0813">Transport</keyword>
<dbReference type="SUPFAM" id="SSF103473">
    <property type="entry name" value="MFS general substrate transporter"/>
    <property type="match status" value="1"/>
</dbReference>
<evidence type="ECO:0000256" key="8">
    <source>
        <dbReference type="SAM" id="Phobius"/>
    </source>
</evidence>
<protein>
    <recommendedName>
        <fullName evidence="7">Putative tartrate transporter</fullName>
    </recommendedName>
</protein>
<feature type="transmembrane region" description="Helical" evidence="8">
    <location>
        <begin position="145"/>
        <end position="168"/>
    </location>
</feature>
<accession>A0A075UXY5</accession>
<name>A0A075UXY5_9PSEU</name>
<evidence type="ECO:0000259" key="9">
    <source>
        <dbReference type="PROSITE" id="PS50850"/>
    </source>
</evidence>
<dbReference type="PANTHER" id="PTHR43791">
    <property type="entry name" value="PERMEASE-RELATED"/>
    <property type="match status" value="1"/>
</dbReference>
<keyword evidence="3 8" id="KW-0812">Transmembrane</keyword>
<comment type="subcellular location">
    <subcellularLocation>
        <location evidence="1">Cell membrane</location>
        <topology evidence="1">Multi-pass membrane protein</topology>
    </subcellularLocation>
</comment>
<feature type="transmembrane region" description="Helical" evidence="8">
    <location>
        <begin position="375"/>
        <end position="397"/>
    </location>
</feature>
<evidence type="ECO:0000256" key="3">
    <source>
        <dbReference type="ARBA" id="ARBA00022692"/>
    </source>
</evidence>
<dbReference type="Gene3D" id="1.20.1250.20">
    <property type="entry name" value="MFS general substrate transporter like domains"/>
    <property type="match status" value="2"/>
</dbReference>
<dbReference type="InterPro" id="IPR020846">
    <property type="entry name" value="MFS_dom"/>
</dbReference>
<reference evidence="10 11" key="1">
    <citation type="journal article" date="2014" name="J. Biotechnol.">
        <title>Complete genome sequence of the actinobacterium Amycolatopsis japonica MG417-CF17(T) (=DSM 44213T) producing (S,S)-N,N'-ethylenediaminedisuccinic acid.</title>
        <authorList>
            <person name="Stegmann E."/>
            <person name="Albersmeier A."/>
            <person name="Spohn M."/>
            <person name="Gert H."/>
            <person name="Weber T."/>
            <person name="Wohlleben W."/>
            <person name="Kalinowski J."/>
            <person name="Ruckert C."/>
        </authorList>
    </citation>
    <scope>NUCLEOTIDE SEQUENCE [LARGE SCALE GENOMIC DNA]</scope>
    <source>
        <strain evidence="11">MG417-CF17 (DSM 44213)</strain>
    </source>
</reference>
<evidence type="ECO:0000313" key="11">
    <source>
        <dbReference type="Proteomes" id="UP000028492"/>
    </source>
</evidence>
<sequence>MDEQTAEVSTAQAVRKAMIRLVPLLGLLYLLNYLDRVNVGFAALTMNADLGISSAAYGLGAGLFFVGYFFFEVPSNVILHKVGARIWIARIMVTWGIVASATAFIQGEVSFYIVRVLLGIAEAGFFPGIILYLTYWFPRKQRAKIVALFFLAVPLSSVIGSPVSSLLIKHGDGVLGFDAGWRFMFFAEGVPSILLGVAVFFLLPSKPKDAKWLTPGERTALQSAIDAEDTREVGKEVSTRSALTDPRVLALSAVYFGIIFGLYVLAFFLPQVIKGFQQQFQTNYSIVEIGLITAIPYAVAAVAMVLWARHSDRTGERAGHVAIAAFVGAVAIAAALYLGSPLWVMIAVTICAVGVFTAIPVFWQLPNAFLTGVGAAAGIGLINSFGNLSGFVGPYLTGWLQGLTGSFRAGMWAVAFFMAMAGVIALTFRNKEKNPVK</sequence>
<feature type="transmembrane region" description="Helical" evidence="8">
    <location>
        <begin position="83"/>
        <end position="105"/>
    </location>
</feature>
<feature type="transmembrane region" description="Helical" evidence="8">
    <location>
        <begin position="54"/>
        <end position="71"/>
    </location>
</feature>
<organism evidence="10 11">
    <name type="scientific">Amycolatopsis japonica</name>
    <dbReference type="NCBI Taxonomy" id="208439"/>
    <lineage>
        <taxon>Bacteria</taxon>
        <taxon>Bacillati</taxon>
        <taxon>Actinomycetota</taxon>
        <taxon>Actinomycetes</taxon>
        <taxon>Pseudonocardiales</taxon>
        <taxon>Pseudonocardiaceae</taxon>
        <taxon>Amycolatopsis</taxon>
        <taxon>Amycolatopsis japonica group</taxon>
    </lineage>
</organism>
<keyword evidence="4 8" id="KW-1133">Transmembrane helix</keyword>
<comment type="function">
    <text evidence="6">Component of the tartrate utilization system and may allow entry of tartrate and tartrate dehydrogenase.</text>
</comment>
<keyword evidence="11" id="KW-1185">Reference proteome</keyword>
<dbReference type="PANTHER" id="PTHR43791:SF36">
    <property type="entry name" value="TRANSPORTER, PUTATIVE (AFU_ORTHOLOGUE AFUA_6G08340)-RELATED"/>
    <property type="match status" value="1"/>
</dbReference>
<dbReference type="STRING" id="208439.AJAP_22030"/>
<proteinExistence type="predicted"/>
<feature type="transmembrane region" description="Helical" evidence="8">
    <location>
        <begin position="320"/>
        <end position="338"/>
    </location>
</feature>
<feature type="transmembrane region" description="Helical" evidence="8">
    <location>
        <begin position="344"/>
        <end position="363"/>
    </location>
</feature>